<sequence length="1634" mass="182374">MSNTPTTVTNPLKQAVEAQFSTRPNLRSVVMQMLADNLKEKYPTLTHPVSDLRLALPRERGGRDLHPLLTVALEHLAAGSFPDLSSRQGIDAYLSDASGNRLTFQSNGTHDYDLTVISSIIHELPLILFIGYQDALTAYWGQAGDAGGSRWQWLAGILQGQLRTSAIRQSAADTRALQKLTALADYPARETRSNRPWPDSSIRAYIPQARLVRGKTRLTLQSSDVLVVEGKQVLLCSVAGQVRPYADLDTFGQAWSRDVAQRFVADTITWQLYEPDGNIFEVQAALVLNQQLDDLAAIELPGTRPLIELEKLFESITDVARHLDQAHPVPRETLSSIQDALPSWLRNASPSDRFALRQCLLEQASARRLAGGKTWLEDLEDIRTYAASHLDHQLCLDRHDALHGKRECKEDGLKYRADKLELTFHVPVGTLQSGYVEQVRMSLVDLALKNLSGQPEGRMTLRDTDDQAIEAWLTPEYVLQLVQRVNIGRNYPTYIREALLGETENAEQRKRQFVAQRPVQLKIQALEHQIKNEAGLTQRGFQYIRAVVATNHAERHVNNDEIVMRPLAFQRRPGAKADKVLNMFIIEPRNVQSGPHLLYRPAYRQSLLEFPSRDRLLAAIVKPGELQDSVLAWLSDSARAVYSNGGFTQPHYVRIGGVGSEFDPLPEVPKPATLAGANDECGDEILLALANNTLLEFLFVSEAQQLLEQADRESTSNAESRWALILEGAQLGFNTLLMLVRGPLATVGWFVQLVQGLTQDLPALESNDPIARELAWVDLLLNTAMVLVHNAVSTTQAERPISGDDSLDRALARLPLRRPVDQAEGPLPSIKRGVFGVPSEPPGGGRTLLDFDRSLASDSAAARLLEKLTSVNVRWPVPTPQPVAIGPWMGLYKIDNRWHAAVGGLLFQVKIVPGFSEVYIVHPEKPDHPGIKLKTDGSGHWTLDRGLKLSGGGPKRLQALREENRRKTEELVAQMQALSADIVPRMEAYTASAEQMTSVRDDLKKKATELSLIWKLLQKVSNDKRPALEARHLQAMQAYSTLRVQYEILLENLKKQFEPTMAVRLELVEVGKALKKFAGAGAHVQELPKILKTIFDQQTALHIYEATWVRTLFMTLTGEPMTALSERMYIGKLFGDSVLYNEYVTRAVELADGIERLAGITQAMLNTLDQLEQVSAGGRGVRQELLKDIVYPQAFFPENLKLRTLIPLSWATVVIDSSLPSQESFYVKRMDQADLGNTAFSHIEVRSSADYSLAEQRDVYESVLDKYRQYESALLALRTLNPNRLNPVSERLLEGLQYARKLATDELETVVRAQEQLQVQLPLSKDLRPKAPTKRVFKTQHKHYLIGDLKPASAASGGEHYEIVDQLSGNTIASFEQRADGWASTLEPLELPAPGPTATRPLTMLKTLGQGLVKERVDVQRVIEAQQPLLASPATQESIDPGNWDKSLTGLATKLTEIADEIARGHLDKPSAKGLVDEFRAQARDMQREAQRVCSAAYKQQWPTQESLDYLWRHGEIDINLTSRADPQRPTLSGDFFTEYAVYDKAQKPPVVLWYAHFHYATADASPSDYTRAHLKLAAQRKYTQKDLLKAHVQASLREQQVPGAEPVRKILYTLITAPVDQLFLTIAPASGPR</sequence>
<comment type="caution">
    <text evidence="1">The sequence shown here is derived from an EMBL/GenBank/DDBJ whole genome shotgun (WGS) entry which is preliminary data.</text>
</comment>
<evidence type="ECO:0000313" key="1">
    <source>
        <dbReference type="EMBL" id="MFO2477986.1"/>
    </source>
</evidence>
<name>A0ACC7PCK3_9PSED</name>
<evidence type="ECO:0000313" key="2">
    <source>
        <dbReference type="Proteomes" id="UP001637618"/>
    </source>
</evidence>
<protein>
    <submittedName>
        <fullName evidence="1">Uncharacterized protein</fullName>
    </submittedName>
</protein>
<dbReference type="Proteomes" id="UP001637618">
    <property type="component" value="Unassembled WGS sequence"/>
</dbReference>
<reference evidence="1" key="1">
    <citation type="submission" date="2022-11" db="EMBL/GenBank/DDBJ databases">
        <title>Draft genome sequences of strains of Pseudomonas imrae sp. nov.</title>
        <authorList>
            <person name="Salva Serra F."/>
            <person name="Nimje P."/>
            <person name="Moore E.R.B."/>
            <person name="Marathe N.P."/>
        </authorList>
    </citation>
    <scope>NUCLEOTIDE SEQUENCE</scope>
    <source>
        <strain evidence="1">15FMM2</strain>
    </source>
</reference>
<gene>
    <name evidence="1" type="ORF">OOJ96_11255</name>
</gene>
<organism evidence="1 2">
    <name type="scientific">Pseudomonas imrae</name>
    <dbReference type="NCBI Taxonomy" id="2992837"/>
    <lineage>
        <taxon>Bacteria</taxon>
        <taxon>Pseudomonadati</taxon>
        <taxon>Pseudomonadota</taxon>
        <taxon>Gammaproteobacteria</taxon>
        <taxon>Pseudomonadales</taxon>
        <taxon>Pseudomonadaceae</taxon>
        <taxon>Pseudomonas</taxon>
    </lineage>
</organism>
<accession>A0ACC7PCK3</accession>
<proteinExistence type="predicted"/>
<dbReference type="EMBL" id="JAPEQY010000007">
    <property type="protein sequence ID" value="MFO2477986.1"/>
    <property type="molecule type" value="Genomic_DNA"/>
</dbReference>
<keyword evidence="2" id="KW-1185">Reference proteome</keyword>